<dbReference type="GO" id="GO:0005634">
    <property type="term" value="C:nucleus"/>
    <property type="evidence" value="ECO:0007669"/>
    <property type="project" value="TreeGrafter"/>
</dbReference>
<proteinExistence type="inferred from homology"/>
<dbReference type="InterPro" id="IPR039733">
    <property type="entry name" value="NTAQ1"/>
</dbReference>
<evidence type="ECO:0000256" key="6">
    <source>
        <dbReference type="ARBA" id="ARBA00029677"/>
    </source>
</evidence>
<evidence type="ECO:0000256" key="2">
    <source>
        <dbReference type="ARBA" id="ARBA00011245"/>
    </source>
</evidence>
<dbReference type="InterPro" id="IPR023128">
    <property type="entry name" value="Prot_N_Gln_amidohydro_ab_roll"/>
</dbReference>
<keyword evidence="5 8" id="KW-0378">Hydrolase</keyword>
<evidence type="ECO:0000256" key="3">
    <source>
        <dbReference type="ARBA" id="ARBA00012718"/>
    </source>
</evidence>
<feature type="domain" description="Protein N-terminal glutamine amidohydrolase alpha beta roll" evidence="9">
    <location>
        <begin position="27"/>
        <end position="208"/>
    </location>
</feature>
<comment type="caution">
    <text evidence="10">The sequence shown here is derived from an EMBL/GenBank/DDBJ whole genome shotgun (WGS) entry which is preliminary data.</text>
</comment>
<evidence type="ECO:0000256" key="4">
    <source>
        <dbReference type="ARBA" id="ARBA00021247"/>
    </source>
</evidence>
<gene>
    <name evidence="10" type="ORF">EJD97_001189</name>
</gene>
<evidence type="ECO:0000259" key="9">
    <source>
        <dbReference type="Pfam" id="PF09764"/>
    </source>
</evidence>
<dbReference type="GO" id="GO:0070773">
    <property type="term" value="F:protein-N-terminal glutamine amidohydrolase activity"/>
    <property type="evidence" value="ECO:0007669"/>
    <property type="project" value="UniProtKB-UniRule"/>
</dbReference>
<dbReference type="Gene3D" id="3.10.620.10">
    <property type="entry name" value="Protein N-terminal glutamine amidohydrolase, alpha beta roll"/>
    <property type="match status" value="1"/>
</dbReference>
<dbReference type="AlphaFoldDB" id="A0A6N2C5C3"/>
<comment type="function">
    <text evidence="8">Mediates the side-chain deamidation of N-terminal glutamine residues to glutamate, an important step in N-end rule pathway of protein degradation. Conversion of the resulting N-terminal glutamine to glutamate renders the protein susceptible to arginylation, polyubiquitination and degradation as specified by the N-end rule. Does not act on substrates with internal or C-terminal glutamine and does not act on non-glutamine residues in any position.</text>
</comment>
<organism evidence="10">
    <name type="scientific">Solanum chilense</name>
    <name type="common">Tomato</name>
    <name type="synonym">Lycopersicon chilense</name>
    <dbReference type="NCBI Taxonomy" id="4083"/>
    <lineage>
        <taxon>Eukaryota</taxon>
        <taxon>Viridiplantae</taxon>
        <taxon>Streptophyta</taxon>
        <taxon>Embryophyta</taxon>
        <taxon>Tracheophyta</taxon>
        <taxon>Spermatophyta</taxon>
        <taxon>Magnoliopsida</taxon>
        <taxon>eudicotyledons</taxon>
        <taxon>Gunneridae</taxon>
        <taxon>Pentapetalae</taxon>
        <taxon>asterids</taxon>
        <taxon>lamiids</taxon>
        <taxon>Solanales</taxon>
        <taxon>Solanaceae</taxon>
        <taxon>Solanoideae</taxon>
        <taxon>Solaneae</taxon>
        <taxon>Solanum</taxon>
        <taxon>Solanum subgen. Lycopersicon</taxon>
    </lineage>
</organism>
<evidence type="ECO:0000256" key="8">
    <source>
        <dbReference type="RuleBase" id="RU367082"/>
    </source>
</evidence>
<evidence type="ECO:0000313" key="10">
    <source>
        <dbReference type="EMBL" id="TMX00202.1"/>
    </source>
</evidence>
<dbReference type="PANTHER" id="PTHR13035:SF0">
    <property type="entry name" value="PROTEIN N-TERMINAL GLUTAMINE AMIDOHYDROLASE"/>
    <property type="match status" value="1"/>
</dbReference>
<sequence>MSVIVRKVEPAPSCSVEFLDPLTEDYEENIYLLCKKLCDDGVADPDGSDLFIPLWHQKASQRAEGVILWDYHVICVQKKRNENSSSLVWDLDSSLPFPSSLGTYVADSIRPSIQIFSEFKRFFRVVHAPIFLRHFASDRRHMKDSAGNWTADPPSYEAIVAEDGAVHNLNEYITVSPDDVVKNVEADTVNVVLSEKLGVVIGEDDLLGFFSLIS</sequence>
<accession>A0A6N2C5C3</accession>
<dbReference type="Pfam" id="PF09764">
    <property type="entry name" value="Nt_Gln_amidase"/>
    <property type="match status" value="1"/>
</dbReference>
<evidence type="ECO:0000256" key="1">
    <source>
        <dbReference type="ARBA" id="ARBA00008985"/>
    </source>
</evidence>
<dbReference type="EMBL" id="RXGB01001118">
    <property type="protein sequence ID" value="TMX00202.1"/>
    <property type="molecule type" value="Genomic_DNA"/>
</dbReference>
<comment type="subunit">
    <text evidence="2 8">Monomer.</text>
</comment>
<name>A0A6N2C5C3_SOLCI</name>
<dbReference type="PANTHER" id="PTHR13035">
    <property type="entry name" value="PROTEIN N-TERMINAL GLUTAMINE AMIDOHYDROLASE"/>
    <property type="match status" value="1"/>
</dbReference>
<dbReference type="GO" id="GO:0008418">
    <property type="term" value="F:protein-N-terminal asparagine amidohydrolase activity"/>
    <property type="evidence" value="ECO:0007669"/>
    <property type="project" value="UniProtKB-UniRule"/>
</dbReference>
<reference evidence="10" key="1">
    <citation type="submission" date="2019-05" db="EMBL/GenBank/DDBJ databases">
        <title>The de novo reference genome and transcriptome assemblies of the wild tomato species Solanum chilense.</title>
        <authorList>
            <person name="Stam R."/>
            <person name="Nosenko T."/>
            <person name="Hoerger A.C."/>
            <person name="Stephan W."/>
            <person name="Seidel M.A."/>
            <person name="Kuhn J.M.M."/>
            <person name="Haberer G."/>
            <person name="Tellier A."/>
        </authorList>
    </citation>
    <scope>NUCLEOTIDE SEQUENCE</scope>
    <source>
        <tissue evidence="10">Mature leaves</tissue>
    </source>
</reference>
<evidence type="ECO:0000256" key="5">
    <source>
        <dbReference type="ARBA" id="ARBA00022801"/>
    </source>
</evidence>
<dbReference type="EC" id="3.5.1.122" evidence="3 8"/>
<dbReference type="InterPro" id="IPR037132">
    <property type="entry name" value="N_Gln_amidohydro_ab_roll_sf"/>
</dbReference>
<comment type="catalytic activity">
    <reaction evidence="7 8">
        <text>N-terminal L-glutaminyl-[protein] + H2O = N-terminal L-glutamyl-[protein] + NH4(+)</text>
        <dbReference type="Rhea" id="RHEA:50680"/>
        <dbReference type="Rhea" id="RHEA-COMP:12668"/>
        <dbReference type="Rhea" id="RHEA-COMP:12777"/>
        <dbReference type="ChEBI" id="CHEBI:15377"/>
        <dbReference type="ChEBI" id="CHEBI:28938"/>
        <dbReference type="ChEBI" id="CHEBI:64721"/>
        <dbReference type="ChEBI" id="CHEBI:64722"/>
        <dbReference type="EC" id="3.5.1.122"/>
    </reaction>
</comment>
<protein>
    <recommendedName>
        <fullName evidence="4 8">Protein N-terminal glutamine amidohydrolase</fullName>
        <ecNumber evidence="3 8">3.5.1.122</ecNumber>
    </recommendedName>
    <alternativeName>
        <fullName evidence="6 8">Protein NH2-terminal glutamine deamidase</fullName>
    </alternativeName>
</protein>
<comment type="similarity">
    <text evidence="1 8">Belongs to the NTAQ1 family.</text>
</comment>
<evidence type="ECO:0000256" key="7">
    <source>
        <dbReference type="ARBA" id="ARBA00048768"/>
    </source>
</evidence>
<dbReference type="GO" id="GO:0005829">
    <property type="term" value="C:cytosol"/>
    <property type="evidence" value="ECO:0007669"/>
    <property type="project" value="TreeGrafter"/>
</dbReference>